<gene>
    <name evidence="1" type="ORF">DCAF_LOCUS11510</name>
</gene>
<dbReference type="SUPFAM" id="SSF52058">
    <property type="entry name" value="L domain-like"/>
    <property type="match status" value="1"/>
</dbReference>
<proteinExistence type="predicted"/>
<dbReference type="InterPro" id="IPR032675">
    <property type="entry name" value="LRR_dom_sf"/>
</dbReference>
<evidence type="ECO:0000313" key="1">
    <source>
        <dbReference type="EMBL" id="CAK7336502.1"/>
    </source>
</evidence>
<dbReference type="Gene3D" id="3.80.10.10">
    <property type="entry name" value="Ribonuclease Inhibitor"/>
    <property type="match status" value="1"/>
</dbReference>
<sequence length="91" mass="10218">MCKEVESFPESVWLPPSLCSLRISDLQNLKLLDYWGIQHLTSLRELMIGDCPELQALPEEGLPANLTSFKIWALQNLKSLGHKGISTPHCS</sequence>
<dbReference type="Proteomes" id="UP001314170">
    <property type="component" value="Unassembled WGS sequence"/>
</dbReference>
<reference evidence="1 2" key="1">
    <citation type="submission" date="2024-01" db="EMBL/GenBank/DDBJ databases">
        <authorList>
            <person name="Waweru B."/>
        </authorList>
    </citation>
    <scope>NUCLEOTIDE SEQUENCE [LARGE SCALE GENOMIC DNA]</scope>
</reference>
<dbReference type="AlphaFoldDB" id="A0AAV1RJV5"/>
<comment type="caution">
    <text evidence="1">The sequence shown here is derived from an EMBL/GenBank/DDBJ whole genome shotgun (WGS) entry which is preliminary data.</text>
</comment>
<protein>
    <submittedName>
        <fullName evidence="1">Uncharacterized protein</fullName>
    </submittedName>
</protein>
<dbReference type="EMBL" id="CAWUPB010000994">
    <property type="protein sequence ID" value="CAK7336502.1"/>
    <property type="molecule type" value="Genomic_DNA"/>
</dbReference>
<organism evidence="1 2">
    <name type="scientific">Dovyalis caffra</name>
    <dbReference type="NCBI Taxonomy" id="77055"/>
    <lineage>
        <taxon>Eukaryota</taxon>
        <taxon>Viridiplantae</taxon>
        <taxon>Streptophyta</taxon>
        <taxon>Embryophyta</taxon>
        <taxon>Tracheophyta</taxon>
        <taxon>Spermatophyta</taxon>
        <taxon>Magnoliopsida</taxon>
        <taxon>eudicotyledons</taxon>
        <taxon>Gunneridae</taxon>
        <taxon>Pentapetalae</taxon>
        <taxon>rosids</taxon>
        <taxon>fabids</taxon>
        <taxon>Malpighiales</taxon>
        <taxon>Salicaceae</taxon>
        <taxon>Flacourtieae</taxon>
        <taxon>Dovyalis</taxon>
    </lineage>
</organism>
<accession>A0AAV1RJV5</accession>
<evidence type="ECO:0000313" key="2">
    <source>
        <dbReference type="Proteomes" id="UP001314170"/>
    </source>
</evidence>
<keyword evidence="2" id="KW-1185">Reference proteome</keyword>
<name>A0AAV1RJV5_9ROSI</name>